<feature type="signal peptide" evidence="5">
    <location>
        <begin position="1"/>
        <end position="30"/>
    </location>
</feature>
<comment type="caution">
    <text evidence="6">The sequence shown here is derived from an EMBL/GenBank/DDBJ whole genome shotgun (WGS) entry which is preliminary data.</text>
</comment>
<keyword evidence="2" id="KW-0372">Hormone</keyword>
<evidence type="ECO:0000256" key="3">
    <source>
        <dbReference type="ARBA" id="ARBA00022729"/>
    </source>
</evidence>
<dbReference type="InterPro" id="IPR008801">
    <property type="entry name" value="RALF"/>
</dbReference>
<organism evidence="6 7">
    <name type="scientific">Zingiber officinale</name>
    <name type="common">Ginger</name>
    <name type="synonym">Amomum zingiber</name>
    <dbReference type="NCBI Taxonomy" id="94328"/>
    <lineage>
        <taxon>Eukaryota</taxon>
        <taxon>Viridiplantae</taxon>
        <taxon>Streptophyta</taxon>
        <taxon>Embryophyta</taxon>
        <taxon>Tracheophyta</taxon>
        <taxon>Spermatophyta</taxon>
        <taxon>Magnoliopsida</taxon>
        <taxon>Liliopsida</taxon>
        <taxon>Zingiberales</taxon>
        <taxon>Zingiberaceae</taxon>
        <taxon>Zingiber</taxon>
    </lineage>
</organism>
<keyword evidence="3 5" id="KW-0732">Signal</keyword>
<dbReference type="GO" id="GO:0005179">
    <property type="term" value="F:hormone activity"/>
    <property type="evidence" value="ECO:0007669"/>
    <property type="project" value="UniProtKB-KW"/>
</dbReference>
<dbReference type="Proteomes" id="UP000734854">
    <property type="component" value="Unassembled WGS sequence"/>
</dbReference>
<proteinExistence type="inferred from homology"/>
<dbReference type="AlphaFoldDB" id="A0A8J5LMP2"/>
<dbReference type="EMBL" id="JACMSC010000002">
    <property type="protein sequence ID" value="KAG6531760.1"/>
    <property type="molecule type" value="Genomic_DNA"/>
</dbReference>
<gene>
    <name evidence="6" type="ORF">ZIOFF_005580</name>
</gene>
<accession>A0A8J5LMP2</accession>
<evidence type="ECO:0000256" key="2">
    <source>
        <dbReference type="ARBA" id="ARBA00022702"/>
    </source>
</evidence>
<evidence type="ECO:0000256" key="1">
    <source>
        <dbReference type="ARBA" id="ARBA00009178"/>
    </source>
</evidence>
<keyword evidence="4" id="KW-1015">Disulfide bond</keyword>
<comment type="similarity">
    <text evidence="1">Belongs to the plant rapid alkalinization factor (RALF) family.</text>
</comment>
<name>A0A8J5LMP2_ZINOF</name>
<evidence type="ECO:0000313" key="7">
    <source>
        <dbReference type="Proteomes" id="UP000734854"/>
    </source>
</evidence>
<evidence type="ECO:0000256" key="4">
    <source>
        <dbReference type="ARBA" id="ARBA00023157"/>
    </source>
</evidence>
<sequence>MAMERAASFSFFFLLLLLYATLPCWEPAAAASSGRWTTACNGTVGGGHRCRVEQDDAEEFQLDSESNRRLLISNSIQSALDANNAVCHTKDGKPYSCLPNRSNPGDGRTCDYMLFRCPN</sequence>
<protein>
    <submittedName>
        <fullName evidence="6">Uncharacterized protein</fullName>
    </submittedName>
</protein>
<dbReference type="Pfam" id="PF05498">
    <property type="entry name" value="RALF"/>
    <property type="match status" value="1"/>
</dbReference>
<reference evidence="6 7" key="1">
    <citation type="submission" date="2020-08" db="EMBL/GenBank/DDBJ databases">
        <title>Plant Genome Project.</title>
        <authorList>
            <person name="Zhang R.-G."/>
        </authorList>
    </citation>
    <scope>NUCLEOTIDE SEQUENCE [LARGE SCALE GENOMIC DNA]</scope>
    <source>
        <tissue evidence="6">Rhizome</tissue>
    </source>
</reference>
<evidence type="ECO:0000256" key="5">
    <source>
        <dbReference type="SAM" id="SignalP"/>
    </source>
</evidence>
<feature type="chain" id="PRO_5035159777" evidence="5">
    <location>
        <begin position="31"/>
        <end position="119"/>
    </location>
</feature>
<keyword evidence="7" id="KW-1185">Reference proteome</keyword>
<evidence type="ECO:0000313" key="6">
    <source>
        <dbReference type="EMBL" id="KAG6531760.1"/>
    </source>
</evidence>